<dbReference type="HOGENOM" id="CLU_912544_0_0_1"/>
<evidence type="ECO:0000256" key="13">
    <source>
        <dbReference type="ARBA" id="ARBA00031669"/>
    </source>
</evidence>
<keyword evidence="10" id="KW-0472">Membrane</keyword>
<protein>
    <recommendedName>
        <fullName evidence="3">ATP synthase subunit delta, mitochondrial</fullName>
    </recommendedName>
    <alternativeName>
        <fullName evidence="13">F-ATPase delta subunit</fullName>
    </alternativeName>
</protein>
<dbReference type="STRING" id="1305764.R9P6Y0"/>
<dbReference type="Pfam" id="PF21334">
    <property type="entry name" value="ATPD_C_fung"/>
    <property type="match status" value="1"/>
</dbReference>
<evidence type="ECO:0000259" key="15">
    <source>
        <dbReference type="Pfam" id="PF02823"/>
    </source>
</evidence>
<dbReference type="InterPro" id="IPR020546">
    <property type="entry name" value="ATP_synth_F1_dsu/esu_N"/>
</dbReference>
<dbReference type="GO" id="GO:0005743">
    <property type="term" value="C:mitochondrial inner membrane"/>
    <property type="evidence" value="ECO:0007669"/>
    <property type="project" value="UniProtKB-SubCell"/>
</dbReference>
<evidence type="ECO:0000256" key="1">
    <source>
        <dbReference type="ARBA" id="ARBA00004273"/>
    </source>
</evidence>
<feature type="domain" description="ATP synthase F1 complex delta/epsilon subunit N-terminal" evidence="15">
    <location>
        <begin position="182"/>
        <end position="245"/>
    </location>
</feature>
<evidence type="ECO:0000256" key="14">
    <source>
        <dbReference type="SAM" id="MobiDB-lite"/>
    </source>
</evidence>
<dbReference type="CDD" id="cd12152">
    <property type="entry name" value="F1-ATPase_delta"/>
    <property type="match status" value="1"/>
</dbReference>
<dbReference type="InterPro" id="IPR001469">
    <property type="entry name" value="ATP_synth_F1_dsu/esu"/>
</dbReference>
<evidence type="ECO:0000259" key="16">
    <source>
        <dbReference type="Pfam" id="PF21334"/>
    </source>
</evidence>
<evidence type="ECO:0000256" key="4">
    <source>
        <dbReference type="ARBA" id="ARBA00022448"/>
    </source>
</evidence>
<proteinExistence type="inferred from homology"/>
<evidence type="ECO:0000256" key="11">
    <source>
        <dbReference type="ARBA" id="ARBA00023196"/>
    </source>
</evidence>
<evidence type="ECO:0000256" key="6">
    <source>
        <dbReference type="ARBA" id="ARBA00022792"/>
    </source>
</evidence>
<dbReference type="GO" id="GO:0045259">
    <property type="term" value="C:proton-transporting ATP synthase complex"/>
    <property type="evidence" value="ECO:0007669"/>
    <property type="project" value="UniProtKB-KW"/>
</dbReference>
<dbReference type="PANTHER" id="PTHR13822:SF7">
    <property type="entry name" value="ATP SYNTHASE SUBUNIT DELTA, MITOCHONDRIAL"/>
    <property type="match status" value="1"/>
</dbReference>
<dbReference type="PANTHER" id="PTHR13822">
    <property type="entry name" value="ATP SYNTHASE DELTA/EPSILON CHAIN"/>
    <property type="match status" value="1"/>
</dbReference>
<keyword evidence="11" id="KW-0139">CF(1)</keyword>
<keyword evidence="12" id="KW-0066">ATP synthesis</keyword>
<keyword evidence="7" id="KW-0809">Transit peptide</keyword>
<keyword evidence="5" id="KW-0375">Hydrogen ion transport</keyword>
<keyword evidence="8" id="KW-0406">Ion transport</keyword>
<keyword evidence="4" id="KW-0813">Transport</keyword>
<reference evidence="18" key="1">
    <citation type="journal article" date="2013" name="Genome Announc.">
        <title>Draft genome sequence of the basidiomycetous yeast-like fungus Pseudozyma hubeiensis SY62, which produces an abundant amount of the biosurfactant mannosylerythritol lipids.</title>
        <authorList>
            <person name="Konishi M."/>
            <person name="Hatada Y."/>
            <person name="Horiuchi J."/>
        </authorList>
    </citation>
    <scope>NUCLEOTIDE SEQUENCE [LARGE SCALE GENOMIC DNA]</scope>
    <source>
        <strain evidence="18">SY62</strain>
    </source>
</reference>
<evidence type="ECO:0000256" key="10">
    <source>
        <dbReference type="ARBA" id="ARBA00023136"/>
    </source>
</evidence>
<dbReference type="GeneID" id="24110029"/>
<dbReference type="GO" id="GO:0046933">
    <property type="term" value="F:proton-transporting ATP synthase activity, rotational mechanism"/>
    <property type="evidence" value="ECO:0007669"/>
    <property type="project" value="InterPro"/>
</dbReference>
<dbReference type="AlphaFoldDB" id="R9P6Y0"/>
<dbReference type="OrthoDB" id="270171at2759"/>
<keyword evidence="6" id="KW-0999">Mitochondrion inner membrane</keyword>
<dbReference type="Gene3D" id="6.10.140.880">
    <property type="match status" value="1"/>
</dbReference>
<dbReference type="Proteomes" id="UP000014071">
    <property type="component" value="Unassembled WGS sequence"/>
</dbReference>
<dbReference type="Pfam" id="PF02823">
    <property type="entry name" value="ATP-synt_DE_N"/>
    <property type="match status" value="1"/>
</dbReference>
<evidence type="ECO:0000256" key="2">
    <source>
        <dbReference type="ARBA" id="ARBA00005712"/>
    </source>
</evidence>
<dbReference type="InterPro" id="IPR036771">
    <property type="entry name" value="ATPsynth_dsu/esu_N"/>
</dbReference>
<evidence type="ECO:0000256" key="3">
    <source>
        <dbReference type="ARBA" id="ARBA00016960"/>
    </source>
</evidence>
<sequence>MHRQSTADSAACLHEGQESAEPTLERSPQVVVVLQAAELKMTGGDDRLQTRRRGRRTGWTMKPAYSAKQTESVHGQCSLVTNCVDQGKSDSHGFLREPHSAQYSGANRCRDDFDRRQGSAECCQHIDGVRPAHYIDFDLLPVFILPQRTSRSLQPSLSPSILPPECRITDRTRIPSRTFSLPQAIYNSSEVTQVNIASSTGDMGILASHVPAVEELRPGVLEVVESSGSKKWFVSGGFATVHPNNKLVVNAIEAYPLEQFSAEAVRSALSEAQRVASSGSSAEAKAEAEIEIEVYTALQAALGRS</sequence>
<dbReference type="InterPro" id="IPR048938">
    <property type="entry name" value="ATPD_C_fung"/>
</dbReference>
<evidence type="ECO:0000256" key="5">
    <source>
        <dbReference type="ARBA" id="ARBA00022781"/>
    </source>
</evidence>
<comment type="similarity">
    <text evidence="2">Belongs to the ATPase epsilon chain family.</text>
</comment>
<dbReference type="EMBL" id="DF238808">
    <property type="protein sequence ID" value="GAC97163.1"/>
    <property type="molecule type" value="Genomic_DNA"/>
</dbReference>
<keyword evidence="18" id="KW-1185">Reference proteome</keyword>
<gene>
    <name evidence="17" type="ORF">PHSY_004748</name>
</gene>
<evidence type="ECO:0000256" key="8">
    <source>
        <dbReference type="ARBA" id="ARBA00023065"/>
    </source>
</evidence>
<evidence type="ECO:0000256" key="9">
    <source>
        <dbReference type="ARBA" id="ARBA00023128"/>
    </source>
</evidence>
<evidence type="ECO:0000313" key="17">
    <source>
        <dbReference type="EMBL" id="GAC97163.1"/>
    </source>
</evidence>
<name>R9P6Y0_PSEHS</name>
<dbReference type="HAMAP" id="MF_00530">
    <property type="entry name" value="ATP_synth_epsil_bac"/>
    <property type="match status" value="1"/>
</dbReference>
<evidence type="ECO:0000313" key="18">
    <source>
        <dbReference type="Proteomes" id="UP000014071"/>
    </source>
</evidence>
<comment type="subcellular location">
    <subcellularLocation>
        <location evidence="1">Mitochondrion inner membrane</location>
    </subcellularLocation>
</comment>
<dbReference type="Gene3D" id="2.60.15.10">
    <property type="entry name" value="F0F1 ATP synthase delta/epsilon subunit, N-terminal"/>
    <property type="match status" value="1"/>
</dbReference>
<feature type="region of interest" description="Disordered" evidence="14">
    <location>
        <begin position="1"/>
        <end position="26"/>
    </location>
</feature>
<organism evidence="17 18">
    <name type="scientific">Pseudozyma hubeiensis (strain SY62)</name>
    <name type="common">Yeast</name>
    <dbReference type="NCBI Taxonomy" id="1305764"/>
    <lineage>
        <taxon>Eukaryota</taxon>
        <taxon>Fungi</taxon>
        <taxon>Dikarya</taxon>
        <taxon>Basidiomycota</taxon>
        <taxon>Ustilaginomycotina</taxon>
        <taxon>Ustilaginomycetes</taxon>
        <taxon>Ustilaginales</taxon>
        <taxon>Ustilaginaceae</taxon>
        <taxon>Pseudozyma</taxon>
    </lineage>
</organism>
<keyword evidence="9" id="KW-0496">Mitochondrion</keyword>
<dbReference type="SUPFAM" id="SSF51344">
    <property type="entry name" value="Epsilon subunit of F1F0-ATP synthase N-terminal domain"/>
    <property type="match status" value="1"/>
</dbReference>
<feature type="domain" description="F1F0-ATP synthase subunit delta C-terminal" evidence="16">
    <location>
        <begin position="260"/>
        <end position="300"/>
    </location>
</feature>
<dbReference type="eggNOG" id="KOG1758">
    <property type="taxonomic scope" value="Eukaryota"/>
</dbReference>
<accession>R9P6Y0</accession>
<evidence type="ECO:0000256" key="7">
    <source>
        <dbReference type="ARBA" id="ARBA00022946"/>
    </source>
</evidence>
<dbReference type="FunFam" id="2.60.15.10:FF:000003">
    <property type="entry name" value="ATP synthase subunit delta, mitochondrial"/>
    <property type="match status" value="1"/>
</dbReference>
<dbReference type="RefSeq" id="XP_012190750.1">
    <property type="nucleotide sequence ID" value="XM_012335360.1"/>
</dbReference>
<evidence type="ECO:0000256" key="12">
    <source>
        <dbReference type="ARBA" id="ARBA00023310"/>
    </source>
</evidence>